<dbReference type="InterPro" id="IPR036028">
    <property type="entry name" value="SH3-like_dom_sf"/>
</dbReference>
<dbReference type="PANTHER" id="PTHR24174">
    <property type="entry name" value="ANKYRIN REPEAT AND STERILE ALPHA MOTIF DOMAIN-CONTAINING PROTEIN 1"/>
    <property type="match status" value="1"/>
</dbReference>
<dbReference type="GO" id="GO:0008168">
    <property type="term" value="F:methyltransferase activity"/>
    <property type="evidence" value="ECO:0007669"/>
    <property type="project" value="InterPro"/>
</dbReference>
<feature type="repeat" description="ANK" evidence="11">
    <location>
        <begin position="257"/>
        <end position="289"/>
    </location>
</feature>
<dbReference type="EMBL" id="REGN01014224">
    <property type="protein sequence ID" value="RMZ92883.1"/>
    <property type="molecule type" value="Genomic_DNA"/>
</dbReference>
<dbReference type="SUPFAM" id="SSF48403">
    <property type="entry name" value="Ankyrin repeat"/>
    <property type="match status" value="1"/>
</dbReference>
<comment type="caution">
    <text evidence="16">The sequence shown here is derived from an EMBL/GenBank/DDBJ whole genome shotgun (WGS) entry which is preliminary data.</text>
</comment>
<dbReference type="InterPro" id="IPR001452">
    <property type="entry name" value="SH3_domain"/>
</dbReference>
<keyword evidence="4 11" id="KW-0040">ANK repeat</keyword>
<dbReference type="Gene3D" id="2.30.30.40">
    <property type="entry name" value="SH3 Domains"/>
    <property type="match status" value="1"/>
</dbReference>
<dbReference type="CDD" id="cd02440">
    <property type="entry name" value="AdoMet_MTases"/>
    <property type="match status" value="1"/>
</dbReference>
<dbReference type="PANTHER" id="PTHR24174:SF16">
    <property type="entry name" value="CASKIN-2"/>
    <property type="match status" value="1"/>
</dbReference>
<evidence type="ECO:0000256" key="11">
    <source>
        <dbReference type="PROSITE-ProRule" id="PRU00023"/>
    </source>
</evidence>
<comment type="catalytic activity">
    <reaction evidence="6">
        <text>a 5'-end (N(2),N(7)-dimethyl 5'-triphosphoguanosine)-ribonucleoside in snoRNA + S-adenosyl-L-methionine = a 5'-end (N(2),N(2),N(7)-trimethyl 5'-triphosphoguanosine)-ribonucleoside in snoRNA + S-adenosyl-L-homocysteine + H(+)</text>
        <dbReference type="Rhea" id="RHEA:78507"/>
        <dbReference type="Rhea" id="RHEA-COMP:19088"/>
        <dbReference type="Rhea" id="RHEA-COMP:19090"/>
        <dbReference type="ChEBI" id="CHEBI:15378"/>
        <dbReference type="ChEBI" id="CHEBI:57856"/>
        <dbReference type="ChEBI" id="CHEBI:59789"/>
        <dbReference type="ChEBI" id="CHEBI:167623"/>
        <dbReference type="ChEBI" id="CHEBI:172880"/>
    </reaction>
    <physiologicalReaction direction="left-to-right" evidence="6">
        <dbReference type="Rhea" id="RHEA:78508"/>
    </physiologicalReaction>
</comment>
<evidence type="ECO:0000256" key="6">
    <source>
        <dbReference type="ARBA" id="ARBA00047418"/>
    </source>
</evidence>
<keyword evidence="17" id="KW-1185">Reference proteome</keyword>
<evidence type="ECO:0000256" key="9">
    <source>
        <dbReference type="ARBA" id="ARBA00049075"/>
    </source>
</evidence>
<evidence type="ECO:0000256" key="4">
    <source>
        <dbReference type="ARBA" id="ARBA00023043"/>
    </source>
</evidence>
<dbReference type="Pfam" id="PF12796">
    <property type="entry name" value="Ank_2"/>
    <property type="match status" value="2"/>
</dbReference>
<dbReference type="Gene3D" id="3.40.50.150">
    <property type="entry name" value="Vaccinia Virus protein VP39"/>
    <property type="match status" value="1"/>
</dbReference>
<organism evidence="16 17">
    <name type="scientific">Brachionus plicatilis</name>
    <name type="common">Marine rotifer</name>
    <name type="synonym">Brachionus muelleri</name>
    <dbReference type="NCBI Taxonomy" id="10195"/>
    <lineage>
        <taxon>Eukaryota</taxon>
        <taxon>Metazoa</taxon>
        <taxon>Spiralia</taxon>
        <taxon>Gnathifera</taxon>
        <taxon>Rotifera</taxon>
        <taxon>Eurotatoria</taxon>
        <taxon>Monogononta</taxon>
        <taxon>Pseudotrocha</taxon>
        <taxon>Ploima</taxon>
        <taxon>Brachionidae</taxon>
        <taxon>Brachionus</taxon>
    </lineage>
</organism>
<dbReference type="SUPFAM" id="SSF47769">
    <property type="entry name" value="SAM/Pointed domain"/>
    <property type="match status" value="2"/>
</dbReference>
<proteinExistence type="inferred from homology"/>
<dbReference type="OrthoDB" id="194443at2759"/>
<dbReference type="InterPro" id="IPR029063">
    <property type="entry name" value="SAM-dependent_MTases_sf"/>
</dbReference>
<dbReference type="PROSITE" id="PS50297">
    <property type="entry name" value="ANK_REP_REGION"/>
    <property type="match status" value="3"/>
</dbReference>
<keyword evidence="3" id="KW-0677">Repeat</keyword>
<evidence type="ECO:0000313" key="16">
    <source>
        <dbReference type="EMBL" id="RMZ92883.1"/>
    </source>
</evidence>
<dbReference type="PROSITE" id="PS50002">
    <property type="entry name" value="SH3"/>
    <property type="match status" value="1"/>
</dbReference>
<dbReference type="SMART" id="SM00248">
    <property type="entry name" value="ANK"/>
    <property type="match status" value="6"/>
</dbReference>
<evidence type="ECO:0000256" key="10">
    <source>
        <dbReference type="ARBA" id="ARBA00049790"/>
    </source>
</evidence>
<dbReference type="Pfam" id="PF00536">
    <property type="entry name" value="SAM_1"/>
    <property type="match status" value="2"/>
</dbReference>
<evidence type="ECO:0000256" key="12">
    <source>
        <dbReference type="PROSITE-ProRule" id="PRU00192"/>
    </source>
</evidence>
<dbReference type="STRING" id="10195.A0A3M7P1C4"/>
<feature type="repeat" description="ANK" evidence="11">
    <location>
        <begin position="290"/>
        <end position="322"/>
    </location>
</feature>
<feature type="repeat" description="ANK" evidence="11">
    <location>
        <begin position="433"/>
        <end position="465"/>
    </location>
</feature>
<feature type="domain" description="SH3" evidence="14">
    <location>
        <begin position="491"/>
        <end position="555"/>
    </location>
</feature>
<evidence type="ECO:0000256" key="13">
    <source>
        <dbReference type="SAM" id="MobiDB-lite"/>
    </source>
</evidence>
<keyword evidence="2 12" id="KW-0728">SH3 domain</keyword>
<dbReference type="Gene3D" id="1.25.40.20">
    <property type="entry name" value="Ankyrin repeat-containing domain"/>
    <property type="match status" value="2"/>
</dbReference>
<dbReference type="InterPro" id="IPR013761">
    <property type="entry name" value="SAM/pointed_sf"/>
</dbReference>
<feature type="domain" description="SAM" evidence="15">
    <location>
        <begin position="655"/>
        <end position="718"/>
    </location>
</feature>
<evidence type="ECO:0000259" key="14">
    <source>
        <dbReference type="PROSITE" id="PS50002"/>
    </source>
</evidence>
<evidence type="ECO:0000256" key="7">
    <source>
        <dbReference type="ARBA" id="ARBA00048740"/>
    </source>
</evidence>
<dbReference type="SMART" id="SM00454">
    <property type="entry name" value="SAM"/>
    <property type="match status" value="2"/>
</dbReference>
<comment type="catalytic activity">
    <reaction evidence="7">
        <text>a 5'-end (N(7)-methyl 5'-triphosphoguanosine)-ribonucleoside in snoRNA + S-adenosyl-L-methionine = a 5'-end (N(2),N(7)-dimethyl 5'-triphosphoguanosine)-ribonucleoside in snoRNA + S-adenosyl-L-homocysteine + H(+)</text>
        <dbReference type="Rhea" id="RHEA:78475"/>
        <dbReference type="Rhea" id="RHEA-COMP:19086"/>
        <dbReference type="Rhea" id="RHEA-COMP:19088"/>
        <dbReference type="ChEBI" id="CHEBI:15378"/>
        <dbReference type="ChEBI" id="CHEBI:57856"/>
        <dbReference type="ChEBI" id="CHEBI:59789"/>
        <dbReference type="ChEBI" id="CHEBI:156461"/>
        <dbReference type="ChEBI" id="CHEBI:172880"/>
    </reaction>
    <physiologicalReaction direction="left-to-right" evidence="7">
        <dbReference type="Rhea" id="RHEA:78476"/>
    </physiologicalReaction>
</comment>
<name>A0A3M7P1C4_BRAPC</name>
<evidence type="ECO:0000256" key="2">
    <source>
        <dbReference type="ARBA" id="ARBA00022443"/>
    </source>
</evidence>
<dbReference type="PROSITE" id="PS50088">
    <property type="entry name" value="ANK_REPEAT"/>
    <property type="match status" value="3"/>
</dbReference>
<reference evidence="16 17" key="1">
    <citation type="journal article" date="2018" name="Sci. Rep.">
        <title>Genomic signatures of local adaptation to the degree of environmental predictability in rotifers.</title>
        <authorList>
            <person name="Franch-Gras L."/>
            <person name="Hahn C."/>
            <person name="Garcia-Roger E.M."/>
            <person name="Carmona M.J."/>
            <person name="Serra M."/>
            <person name="Gomez A."/>
        </authorList>
    </citation>
    <scope>NUCLEOTIDE SEQUENCE [LARGE SCALE GENOMIC DNA]</scope>
    <source>
        <strain evidence="16">HYR1</strain>
    </source>
</reference>
<sequence>MQSANEDTFDFDIFKKNIEKSYKQIAMSRKMKKFYKRRYQLFKNFDSGILMDVESWYSVTPEMVGDHIAKKCFEQVGSRSDLVVLDAFCGAGGNTIQFAKYFDHVISCDHDFKKLQCAHHNAQVYGCSHKVSFVLEDFFNLHKVLTVRPDIIFLSPPWGGITYFHSKKSDISEFPLDSFKVFLYCKNELKCRNIVFYLPRNSNRQQISYMAGPGGCVEIEENYLDHKFVALSCYYESGLTSFQTLKSKINVNFQNESGLTCLHQASLIGCLDLVKLLVECGAQLDTKDSNGYSPLHYALQSNRLDIVALFINYGMNLNEPTSKNETPLHTSVQHYMAHLTASDQIIVLLLSNGAYFSLASQNNSGFTPFELACELGKTKLVQLFIKFCSNEDKLELIKKFSNKALSIAAKNGHDQIIRLILVYNLVDLNFTTSEGSALHEACRAGRLQTVKLLLECGIDISLKNSNNQSAFDVVIKQKIGNDIKCFIREFCQSVKAVSLLPNNSTHTGALNFGTDEIITVLDKSNQNWRGFILDKSSYTTRSGYFPSECVQLIDTGLFQSKKSFITSSTNSLLKLNDSDSITEQSIYLSNSNLDKISKAQKMNLSPSSSSLSSSSSSSYTNRKKFNETLEGSVEVDVKSPSGIKNVAHMLKMGMTDSQIIFNWLREVHMEFYYENFVKSGYDLITITKCCPADLCAIGISDPRHRERIKKAITQLDITEIEARLDEFLTNISSLEELLKLIHLEHYLPALNQLYKTFAEFLNTVSWEDLEDLGIKKLGHQKKLIFICKKIKKLQIKSPERQKSAFSFIQFNNLTKSLENLDLRNNLRFDRPKIQPPLPPRVSSIIVPKDTIASYATLPRSFGKKFDERSGSSSSSTSPSSLSPRNKHFDVTSILVPPTPPPMPLISIPLEEPKKQKSPRRCLNLNPNLEGTFNKINSNFKLSSVFNKPNQMNNVNMFNNKSQVLPSRTDEGILNDIDSMLCDLNKQLDNMLDYDNSFST</sequence>
<dbReference type="InterPro" id="IPR002110">
    <property type="entry name" value="Ankyrin_rpt"/>
</dbReference>
<dbReference type="Gene3D" id="1.10.150.50">
    <property type="entry name" value="Transcription Factor, Ets-1"/>
    <property type="match status" value="2"/>
</dbReference>
<gene>
    <name evidence="16" type="ORF">BpHYR1_036476</name>
</gene>
<comment type="similarity">
    <text evidence="5">Belongs to the methyltransferase superfamily. Trimethylguanosine synthase family.</text>
</comment>
<dbReference type="InterPro" id="IPR001660">
    <property type="entry name" value="SAM"/>
</dbReference>
<comment type="catalytic activity">
    <reaction evidence="8">
        <text>a 5'-end (N(2),N(7)-dimethyl 5'-triphosphoguanosine)-ribonucleoside in snRNA + S-adenosyl-L-methionine = a 5'-end (N(2),N(2),N(7)-trimethyl 5'-triphosphoguanosine)-ribonucleoside in snRNA + S-adenosyl-L-homocysteine + H(+)</text>
        <dbReference type="Rhea" id="RHEA:78479"/>
        <dbReference type="Rhea" id="RHEA-COMP:19087"/>
        <dbReference type="Rhea" id="RHEA-COMP:19089"/>
        <dbReference type="ChEBI" id="CHEBI:15378"/>
        <dbReference type="ChEBI" id="CHEBI:57856"/>
        <dbReference type="ChEBI" id="CHEBI:59789"/>
        <dbReference type="ChEBI" id="CHEBI:167623"/>
        <dbReference type="ChEBI" id="CHEBI:172880"/>
    </reaction>
    <physiologicalReaction direction="left-to-right" evidence="8">
        <dbReference type="Rhea" id="RHEA:78480"/>
    </physiologicalReaction>
</comment>
<evidence type="ECO:0000256" key="3">
    <source>
        <dbReference type="ARBA" id="ARBA00022737"/>
    </source>
</evidence>
<evidence type="ECO:0000313" key="17">
    <source>
        <dbReference type="Proteomes" id="UP000276133"/>
    </source>
</evidence>
<dbReference type="SUPFAM" id="SSF53335">
    <property type="entry name" value="S-adenosyl-L-methionine-dependent methyltransferases"/>
    <property type="match status" value="1"/>
</dbReference>
<evidence type="ECO:0000256" key="8">
    <source>
        <dbReference type="ARBA" id="ARBA00048763"/>
    </source>
</evidence>
<dbReference type="InterPro" id="IPR033635">
    <property type="entry name" value="ANKS1/Caskin"/>
</dbReference>
<evidence type="ECO:0000256" key="5">
    <source>
        <dbReference type="ARBA" id="ARBA00025783"/>
    </source>
</evidence>
<protein>
    <recommendedName>
        <fullName evidence="1">Trimethylguanosine synthase</fullName>
    </recommendedName>
    <alternativeName>
        <fullName evidence="10">Cap-specific guanine-N(2) methyltransferase</fullName>
    </alternativeName>
</protein>
<dbReference type="InterPro" id="IPR019012">
    <property type="entry name" value="RNA_cap_Gua-N2-MeTrfase"/>
</dbReference>
<evidence type="ECO:0000256" key="1">
    <source>
        <dbReference type="ARBA" id="ARBA00018517"/>
    </source>
</evidence>
<dbReference type="GO" id="GO:0036261">
    <property type="term" value="P:7-methylguanosine cap hypermethylation"/>
    <property type="evidence" value="ECO:0007669"/>
    <property type="project" value="InterPro"/>
</dbReference>
<dbReference type="SUPFAM" id="SSF50044">
    <property type="entry name" value="SH3-domain"/>
    <property type="match status" value="1"/>
</dbReference>
<feature type="region of interest" description="Disordered" evidence="13">
    <location>
        <begin position="864"/>
        <end position="885"/>
    </location>
</feature>
<accession>A0A3M7P1C4</accession>
<dbReference type="Proteomes" id="UP000276133">
    <property type="component" value="Unassembled WGS sequence"/>
</dbReference>
<evidence type="ECO:0000259" key="15">
    <source>
        <dbReference type="PROSITE" id="PS50105"/>
    </source>
</evidence>
<feature type="domain" description="SAM" evidence="15">
    <location>
        <begin position="729"/>
        <end position="793"/>
    </location>
</feature>
<dbReference type="InterPro" id="IPR036770">
    <property type="entry name" value="Ankyrin_rpt-contain_sf"/>
</dbReference>
<feature type="compositionally biased region" description="Low complexity" evidence="13">
    <location>
        <begin position="870"/>
        <end position="882"/>
    </location>
</feature>
<dbReference type="SMART" id="SM00326">
    <property type="entry name" value="SH3"/>
    <property type="match status" value="1"/>
</dbReference>
<comment type="catalytic activity">
    <reaction evidence="9">
        <text>a 5'-end (N(7)-methyl 5'-triphosphoguanosine)-ribonucleoside in snRNA + S-adenosyl-L-methionine = a 5'-end (N(2),N(7)-dimethyl 5'-triphosphoguanosine)-ribonucleoside in snRNA + S-adenosyl-L-homocysteine + H(+)</text>
        <dbReference type="Rhea" id="RHEA:78471"/>
        <dbReference type="Rhea" id="RHEA-COMP:19085"/>
        <dbReference type="Rhea" id="RHEA-COMP:19087"/>
        <dbReference type="ChEBI" id="CHEBI:15378"/>
        <dbReference type="ChEBI" id="CHEBI:57856"/>
        <dbReference type="ChEBI" id="CHEBI:59789"/>
        <dbReference type="ChEBI" id="CHEBI:156461"/>
        <dbReference type="ChEBI" id="CHEBI:172880"/>
    </reaction>
    <physiologicalReaction direction="left-to-right" evidence="9">
        <dbReference type="Rhea" id="RHEA:78472"/>
    </physiologicalReaction>
</comment>
<dbReference type="AlphaFoldDB" id="A0A3M7P1C4"/>
<dbReference type="PROSITE" id="PS50105">
    <property type="entry name" value="SAM_DOMAIN"/>
    <property type="match status" value="2"/>
</dbReference>
<dbReference type="Pfam" id="PF09445">
    <property type="entry name" value="Methyltransf_15"/>
    <property type="match status" value="1"/>
</dbReference>